<dbReference type="PANTHER" id="PTHR14097:SF8">
    <property type="entry name" value="NAD(P)-BINDING DOMAIN-CONTAINING PROTEIN"/>
    <property type="match status" value="1"/>
</dbReference>
<evidence type="ECO:0000259" key="2">
    <source>
        <dbReference type="Pfam" id="PF01370"/>
    </source>
</evidence>
<evidence type="ECO:0000313" key="3">
    <source>
        <dbReference type="EMBL" id="MBO2007974.1"/>
    </source>
</evidence>
<accession>A0ABS3QAX9</accession>
<keyword evidence="4" id="KW-1185">Reference proteome</keyword>
<proteinExistence type="predicted"/>
<feature type="domain" description="NAD-dependent epimerase/dehydratase" evidence="2">
    <location>
        <begin position="6"/>
        <end position="115"/>
    </location>
</feature>
<dbReference type="InterPro" id="IPR001509">
    <property type="entry name" value="Epimerase_deHydtase"/>
</dbReference>
<reference evidence="3 4" key="1">
    <citation type="submission" date="2021-03" db="EMBL/GenBank/DDBJ databases">
        <authorList>
            <person name="Kim M.K."/>
        </authorList>
    </citation>
    <scope>NUCLEOTIDE SEQUENCE [LARGE SCALE GENOMIC DNA]</scope>
    <source>
        <strain evidence="3 4">BT442</strain>
    </source>
</reference>
<organism evidence="3 4">
    <name type="scientific">Hymenobacter negativus</name>
    <dbReference type="NCBI Taxonomy" id="2795026"/>
    <lineage>
        <taxon>Bacteria</taxon>
        <taxon>Pseudomonadati</taxon>
        <taxon>Bacteroidota</taxon>
        <taxon>Cytophagia</taxon>
        <taxon>Cytophagales</taxon>
        <taxon>Hymenobacteraceae</taxon>
        <taxon>Hymenobacter</taxon>
    </lineage>
</organism>
<dbReference type="InterPro" id="IPR036291">
    <property type="entry name" value="NAD(P)-bd_dom_sf"/>
</dbReference>
<dbReference type="Gene3D" id="3.40.50.720">
    <property type="entry name" value="NAD(P)-binding Rossmann-like Domain"/>
    <property type="match status" value="1"/>
</dbReference>
<dbReference type="Pfam" id="PF01370">
    <property type="entry name" value="Epimerase"/>
    <property type="match status" value="1"/>
</dbReference>
<dbReference type="Proteomes" id="UP000664369">
    <property type="component" value="Unassembled WGS sequence"/>
</dbReference>
<name>A0ABS3QAX9_9BACT</name>
<dbReference type="PANTHER" id="PTHR14097">
    <property type="entry name" value="OXIDOREDUCTASE HTATIP2"/>
    <property type="match status" value="1"/>
</dbReference>
<evidence type="ECO:0000313" key="4">
    <source>
        <dbReference type="Proteomes" id="UP000664369"/>
    </source>
</evidence>
<sequence length="226" mass="25054">MKIRAIITGATGMVGEGVLLECLQNPNVEHVLVLTRKPTNRTHAKMTELLVPDLANLSAVESQLTGYNACFFCAGISSVGISKEEYERITHDMTLAVGETLVRLNPDLTFIYVSGVGTDSAEKSSQHWARVKGRTENELLALPFRAAYMFRPGFMKTTEGQRNILKWYPAIAWLYPVARRLAPQYVSTMREVGRAMINAADFGYSKPVLEVRDIVALAYGKAAPRD</sequence>
<dbReference type="EMBL" id="JAGETZ010000001">
    <property type="protein sequence ID" value="MBO2007974.1"/>
    <property type="molecule type" value="Genomic_DNA"/>
</dbReference>
<protein>
    <submittedName>
        <fullName evidence="3">NAD-dependent epimerase/dehydratase family protein</fullName>
    </submittedName>
</protein>
<comment type="caution">
    <text evidence="3">The sequence shown here is derived from an EMBL/GenBank/DDBJ whole genome shotgun (WGS) entry which is preliminary data.</text>
</comment>
<comment type="subcellular location">
    <subcellularLocation>
        <location evidence="1">Membrane</location>
    </subcellularLocation>
</comment>
<evidence type="ECO:0000256" key="1">
    <source>
        <dbReference type="ARBA" id="ARBA00004370"/>
    </source>
</evidence>
<gene>
    <name evidence="3" type="ORF">J4E00_02865</name>
</gene>
<dbReference type="SUPFAM" id="SSF51735">
    <property type="entry name" value="NAD(P)-binding Rossmann-fold domains"/>
    <property type="match status" value="1"/>
</dbReference>
<dbReference type="RefSeq" id="WP_208173495.1">
    <property type="nucleotide sequence ID" value="NZ_JAGETZ010000001.1"/>
</dbReference>